<feature type="transmembrane region" description="Helical" evidence="8">
    <location>
        <begin position="81"/>
        <end position="104"/>
    </location>
</feature>
<comment type="caution">
    <text evidence="11">The sequence shown here is derived from an EMBL/GenBank/DDBJ whole genome shotgun (WGS) entry which is preliminary data.</text>
</comment>
<dbReference type="GO" id="GO:0005524">
    <property type="term" value="F:ATP binding"/>
    <property type="evidence" value="ECO:0007669"/>
    <property type="project" value="UniProtKB-KW"/>
</dbReference>
<dbReference type="InterPro" id="IPR039421">
    <property type="entry name" value="Type_1_exporter"/>
</dbReference>
<reference evidence="11 12" key="1">
    <citation type="submission" date="2018-11" db="EMBL/GenBank/DDBJ databases">
        <title>Mesobaculum littorinae gen. nov., sp. nov., isolated from Littorina scabra that represents a novel genus of the order Rhodobacteraceae.</title>
        <authorList>
            <person name="Li F."/>
        </authorList>
    </citation>
    <scope>NUCLEOTIDE SEQUENCE [LARGE SCALE GENOMIC DNA]</scope>
    <source>
        <strain evidence="11 12">M0103</strain>
    </source>
</reference>
<dbReference type="Pfam" id="PF00664">
    <property type="entry name" value="ABC_membrane"/>
    <property type="match status" value="1"/>
</dbReference>
<dbReference type="InterPro" id="IPR027417">
    <property type="entry name" value="P-loop_NTPase"/>
</dbReference>
<dbReference type="OrthoDB" id="9808328at2"/>
<dbReference type="SUPFAM" id="SSF52540">
    <property type="entry name" value="P-loop containing nucleoside triphosphate hydrolases"/>
    <property type="match status" value="1"/>
</dbReference>
<comment type="subcellular location">
    <subcellularLocation>
        <location evidence="1">Cell membrane</location>
        <topology evidence="1">Multi-pass membrane protein</topology>
    </subcellularLocation>
</comment>
<dbReference type="PROSITE" id="PS00211">
    <property type="entry name" value="ABC_TRANSPORTER_1"/>
    <property type="match status" value="1"/>
</dbReference>
<evidence type="ECO:0000259" key="9">
    <source>
        <dbReference type="PROSITE" id="PS50893"/>
    </source>
</evidence>
<keyword evidence="4 11" id="KW-0067">ATP-binding</keyword>
<comment type="function">
    <text evidence="7">Part of an ABC transporter complex. Transmembrane domains (TMD) form a pore in the inner membrane and the ATP-binding domain (NBD) is responsible for energy generation.</text>
</comment>
<evidence type="ECO:0000256" key="7">
    <source>
        <dbReference type="ARBA" id="ARBA00024725"/>
    </source>
</evidence>
<evidence type="ECO:0000256" key="8">
    <source>
        <dbReference type="SAM" id="Phobius"/>
    </source>
</evidence>
<dbReference type="RefSeq" id="WP_127905797.1">
    <property type="nucleotide sequence ID" value="NZ_RQXX01000002.1"/>
</dbReference>
<evidence type="ECO:0000256" key="6">
    <source>
        <dbReference type="ARBA" id="ARBA00023136"/>
    </source>
</evidence>
<dbReference type="PROSITE" id="PS50929">
    <property type="entry name" value="ABC_TM1F"/>
    <property type="match status" value="1"/>
</dbReference>
<dbReference type="Gene3D" id="1.20.1560.10">
    <property type="entry name" value="ABC transporter type 1, transmembrane domain"/>
    <property type="match status" value="1"/>
</dbReference>
<keyword evidence="2 8" id="KW-0812">Transmembrane</keyword>
<proteinExistence type="predicted"/>
<dbReference type="PANTHER" id="PTHR24221">
    <property type="entry name" value="ATP-BINDING CASSETTE SUB-FAMILY B"/>
    <property type="match status" value="1"/>
</dbReference>
<dbReference type="EMBL" id="RQXX01000002">
    <property type="protein sequence ID" value="RVV98565.1"/>
    <property type="molecule type" value="Genomic_DNA"/>
</dbReference>
<dbReference type="InterPro" id="IPR036640">
    <property type="entry name" value="ABC1_TM_sf"/>
</dbReference>
<dbReference type="InterPro" id="IPR017871">
    <property type="entry name" value="ABC_transporter-like_CS"/>
</dbReference>
<dbReference type="CDD" id="cd07346">
    <property type="entry name" value="ABC_6TM_exporters"/>
    <property type="match status" value="1"/>
</dbReference>
<evidence type="ECO:0000256" key="2">
    <source>
        <dbReference type="ARBA" id="ARBA00022692"/>
    </source>
</evidence>
<dbReference type="InterPro" id="IPR003593">
    <property type="entry name" value="AAA+_ATPase"/>
</dbReference>
<feature type="domain" description="ABC transporter" evidence="9">
    <location>
        <begin position="361"/>
        <end position="600"/>
    </location>
</feature>
<dbReference type="Proteomes" id="UP000285908">
    <property type="component" value="Unassembled WGS sequence"/>
</dbReference>
<dbReference type="GO" id="GO:0140359">
    <property type="term" value="F:ABC-type transporter activity"/>
    <property type="evidence" value="ECO:0007669"/>
    <property type="project" value="InterPro"/>
</dbReference>
<dbReference type="InterPro" id="IPR003439">
    <property type="entry name" value="ABC_transporter-like_ATP-bd"/>
</dbReference>
<accession>A0A438AIW8</accession>
<keyword evidence="6 8" id="KW-0472">Membrane</keyword>
<dbReference type="FunFam" id="3.40.50.300:FF:000218">
    <property type="entry name" value="Multidrug ABC transporter ATP-binding protein"/>
    <property type="match status" value="1"/>
</dbReference>
<dbReference type="SMART" id="SM00382">
    <property type="entry name" value="AAA"/>
    <property type="match status" value="1"/>
</dbReference>
<dbReference type="Pfam" id="PF00005">
    <property type="entry name" value="ABC_tran"/>
    <property type="match status" value="1"/>
</dbReference>
<feature type="transmembrane region" description="Helical" evidence="8">
    <location>
        <begin position="38"/>
        <end position="61"/>
    </location>
</feature>
<dbReference type="GO" id="GO:0005886">
    <property type="term" value="C:plasma membrane"/>
    <property type="evidence" value="ECO:0007669"/>
    <property type="project" value="UniProtKB-SubCell"/>
</dbReference>
<feature type="domain" description="ABC transmembrane type-1" evidence="10">
    <location>
        <begin position="41"/>
        <end position="327"/>
    </location>
</feature>
<feature type="transmembrane region" description="Helical" evidence="8">
    <location>
        <begin position="261"/>
        <end position="282"/>
    </location>
</feature>
<dbReference type="GO" id="GO:0016887">
    <property type="term" value="F:ATP hydrolysis activity"/>
    <property type="evidence" value="ECO:0007669"/>
    <property type="project" value="InterPro"/>
</dbReference>
<evidence type="ECO:0000256" key="1">
    <source>
        <dbReference type="ARBA" id="ARBA00004651"/>
    </source>
</evidence>
<keyword evidence="12" id="KW-1185">Reference proteome</keyword>
<sequence length="616" mass="68016">MFRYFENLVDPFRGTDAGAPPSTLTAYLRSQVRPYRRLLPWMGLTGFLKAAVEVGLIFYAGRLVDLMTASGPEMFWAQHRVELMVVTLLVLFVRPAIIGLNHLFLDQTLGSNIQEQVRWQSHRHLLGQAPGFFQSDFSGRLTNRVMQMGKAVEESFYSGFEAIWFSLVYVASAIFLLSDIDWRLGLPLAVWVVVYILYVRRMVVRIADASEGWSDARSNVTGRVVDAYSNIETVKLFANGSREAAYALSAMRRLRLRAQRFRRLMTELGLGMNTLNGIMIVAVLGPAVWLWTAGVVSLGQVAAVSALTIRLNGMTGWIMFVATRLFENAGIIREGLRSVSQPHTVTDTAAARPIEVRQGEIRIEDLRHRYGRDEGGLAGVDLTIPAGQRVGLVGRSGAGKSTLVNLLLRFRDPEGGRILIDGQPVGAVTQDSLREKIGVVTQDPSLMNRSIRANLMYGNDHATEETMIAAARRAQAHDFILQLKDAKGRRGYDAHVGERGVTLSGGQRQRIAIARVILKDAPILILDEATSALDSEVEAAVMDVLDEAMRDRTVIAIAHRLSTIAHMDRIVVLDQGRVAEDGTHDALLRHGGLYAGFWTRQSGGFLQTDDPGEPTG</sequence>
<evidence type="ECO:0000313" key="12">
    <source>
        <dbReference type="Proteomes" id="UP000285908"/>
    </source>
</evidence>
<evidence type="ECO:0000259" key="10">
    <source>
        <dbReference type="PROSITE" id="PS50929"/>
    </source>
</evidence>
<dbReference type="AlphaFoldDB" id="A0A438AIW8"/>
<keyword evidence="5 8" id="KW-1133">Transmembrane helix</keyword>
<feature type="transmembrane region" description="Helical" evidence="8">
    <location>
        <begin position="156"/>
        <end position="176"/>
    </location>
</feature>
<evidence type="ECO:0000256" key="5">
    <source>
        <dbReference type="ARBA" id="ARBA00022989"/>
    </source>
</evidence>
<dbReference type="GO" id="GO:0034040">
    <property type="term" value="F:ATPase-coupled lipid transmembrane transporter activity"/>
    <property type="evidence" value="ECO:0007669"/>
    <property type="project" value="TreeGrafter"/>
</dbReference>
<evidence type="ECO:0000313" key="11">
    <source>
        <dbReference type="EMBL" id="RVV98565.1"/>
    </source>
</evidence>
<gene>
    <name evidence="11" type="ORF">EKE94_06525</name>
</gene>
<dbReference type="PROSITE" id="PS50893">
    <property type="entry name" value="ABC_TRANSPORTER_2"/>
    <property type="match status" value="1"/>
</dbReference>
<name>A0A438AIW8_9RHOB</name>
<dbReference type="PANTHER" id="PTHR24221:SF203">
    <property type="entry name" value="ATP-BINDING_PERMEASE FUSION ABC TRANSPORTER-RELATED"/>
    <property type="match status" value="1"/>
</dbReference>
<feature type="transmembrane region" description="Helical" evidence="8">
    <location>
        <begin position="182"/>
        <end position="199"/>
    </location>
</feature>
<protein>
    <submittedName>
        <fullName evidence="11">ABC transporter ATP-binding protein</fullName>
    </submittedName>
</protein>
<organism evidence="11 12">
    <name type="scientific">Mesobaculum littorinae</name>
    <dbReference type="NCBI Taxonomy" id="2486419"/>
    <lineage>
        <taxon>Bacteria</taxon>
        <taxon>Pseudomonadati</taxon>
        <taxon>Pseudomonadota</taxon>
        <taxon>Alphaproteobacteria</taxon>
        <taxon>Rhodobacterales</taxon>
        <taxon>Roseobacteraceae</taxon>
        <taxon>Mesobaculum</taxon>
    </lineage>
</organism>
<evidence type="ECO:0000256" key="3">
    <source>
        <dbReference type="ARBA" id="ARBA00022741"/>
    </source>
</evidence>
<keyword evidence="3" id="KW-0547">Nucleotide-binding</keyword>
<dbReference type="InterPro" id="IPR011527">
    <property type="entry name" value="ABC1_TM_dom"/>
</dbReference>
<evidence type="ECO:0000256" key="4">
    <source>
        <dbReference type="ARBA" id="ARBA00022840"/>
    </source>
</evidence>
<dbReference type="SUPFAM" id="SSF90123">
    <property type="entry name" value="ABC transporter transmembrane region"/>
    <property type="match status" value="1"/>
</dbReference>
<dbReference type="Gene3D" id="3.40.50.300">
    <property type="entry name" value="P-loop containing nucleotide triphosphate hydrolases"/>
    <property type="match status" value="1"/>
</dbReference>